<dbReference type="Pfam" id="PF02811">
    <property type="entry name" value="PHP"/>
    <property type="match status" value="1"/>
</dbReference>
<dbReference type="RefSeq" id="WP_205133437.1">
    <property type="nucleotide sequence ID" value="NZ_JACSNT010000006.1"/>
</dbReference>
<evidence type="ECO:0000256" key="2">
    <source>
        <dbReference type="ARBA" id="ARBA00009152"/>
    </source>
</evidence>
<dbReference type="SUPFAM" id="SSF89550">
    <property type="entry name" value="PHP domain-like"/>
    <property type="match status" value="1"/>
</dbReference>
<dbReference type="Proteomes" id="UP000729290">
    <property type="component" value="Unassembled WGS sequence"/>
</dbReference>
<dbReference type="InterPro" id="IPR004013">
    <property type="entry name" value="PHP_dom"/>
</dbReference>
<evidence type="ECO:0000313" key="11">
    <source>
        <dbReference type="Proteomes" id="UP000729290"/>
    </source>
</evidence>
<reference evidence="10 11" key="1">
    <citation type="journal article" date="2021" name="Sci. Rep.">
        <title>The distribution of antibiotic resistance genes in chicken gut microbiota commensals.</title>
        <authorList>
            <person name="Juricova H."/>
            <person name="Matiasovicova J."/>
            <person name="Kubasova T."/>
            <person name="Cejkova D."/>
            <person name="Rychlik I."/>
        </authorList>
    </citation>
    <scope>NUCLEOTIDE SEQUENCE [LARGE SCALE GENOMIC DNA]</scope>
    <source>
        <strain evidence="10 11">An431b</strain>
    </source>
</reference>
<dbReference type="NCBIfam" id="TIGR01856">
    <property type="entry name" value="hisJ_fam"/>
    <property type="match status" value="1"/>
</dbReference>
<dbReference type="PANTHER" id="PTHR21039">
    <property type="entry name" value="HISTIDINOL PHOSPHATASE-RELATED"/>
    <property type="match status" value="1"/>
</dbReference>
<evidence type="ECO:0000259" key="9">
    <source>
        <dbReference type="Pfam" id="PF02811"/>
    </source>
</evidence>
<evidence type="ECO:0000256" key="5">
    <source>
        <dbReference type="ARBA" id="ARBA00022801"/>
    </source>
</evidence>
<evidence type="ECO:0000256" key="7">
    <source>
        <dbReference type="ARBA" id="ARBA00049158"/>
    </source>
</evidence>
<protein>
    <recommendedName>
        <fullName evidence="3 8">Histidinol-phosphatase</fullName>
        <shortName evidence="8">HolPase</shortName>
        <ecNumber evidence="3 8">3.1.3.15</ecNumber>
    </recommendedName>
</protein>
<keyword evidence="6 8" id="KW-0368">Histidine biosynthesis</keyword>
<comment type="pathway">
    <text evidence="1 8">Amino-acid biosynthesis; L-histidine biosynthesis; L-histidine from 5-phospho-alpha-D-ribose 1-diphosphate: step 8/9.</text>
</comment>
<evidence type="ECO:0000256" key="3">
    <source>
        <dbReference type="ARBA" id="ARBA00013085"/>
    </source>
</evidence>
<evidence type="ECO:0000256" key="6">
    <source>
        <dbReference type="ARBA" id="ARBA00023102"/>
    </source>
</evidence>
<evidence type="ECO:0000313" key="10">
    <source>
        <dbReference type="EMBL" id="MBM6877538.1"/>
    </source>
</evidence>
<sequence>MIPKANFHTHTTYCDGKCTVEEMVRAAYEKGFSALGFSGHSYTAFDESYCMSKEGVKNYLAELAEWKAAYAGKMEIYAGVEQDYYSEESTAPFDYVIGSVHYLCCDGRYYDVDESSEKMERVIREYFGGAGLKYAAAYFAVAADVVRKTGADIIGHFDLVTKFNEGNRLFDTESKAYRFAALEAMEALLETGKPFEINTGAMYRGLRTEPYPSFALLKELRKRGGKILLSSDSHDTVSLGFGFEETAVAAREAGFSTALLWTPVGMKEYKL</sequence>
<evidence type="ECO:0000256" key="4">
    <source>
        <dbReference type="ARBA" id="ARBA00022605"/>
    </source>
</evidence>
<proteinExistence type="inferred from homology"/>
<dbReference type="EC" id="3.1.3.15" evidence="3 8"/>
<comment type="caution">
    <text evidence="10">The sequence shown here is derived from an EMBL/GenBank/DDBJ whole genome shotgun (WGS) entry which is preliminary data.</text>
</comment>
<dbReference type="InterPro" id="IPR010140">
    <property type="entry name" value="Histidinol_P_phosphatase_HisJ"/>
</dbReference>
<accession>A0ABS2GAF0</accession>
<name>A0ABS2GAF0_9FIRM</name>
<dbReference type="EMBL" id="JACSNV010000005">
    <property type="protein sequence ID" value="MBM6877538.1"/>
    <property type="molecule type" value="Genomic_DNA"/>
</dbReference>
<evidence type="ECO:0000256" key="8">
    <source>
        <dbReference type="RuleBase" id="RU366003"/>
    </source>
</evidence>
<organism evidence="10 11">
    <name type="scientific">Anaerotignum lactatifermentans</name>
    <dbReference type="NCBI Taxonomy" id="160404"/>
    <lineage>
        <taxon>Bacteria</taxon>
        <taxon>Bacillati</taxon>
        <taxon>Bacillota</taxon>
        <taxon>Clostridia</taxon>
        <taxon>Lachnospirales</taxon>
        <taxon>Anaerotignaceae</taxon>
        <taxon>Anaerotignum</taxon>
    </lineage>
</organism>
<keyword evidence="4 8" id="KW-0028">Amino-acid biosynthesis</keyword>
<dbReference type="CDD" id="cd12110">
    <property type="entry name" value="PHP_HisPPase_Hisj_like"/>
    <property type="match status" value="1"/>
</dbReference>
<dbReference type="Gene3D" id="3.20.20.140">
    <property type="entry name" value="Metal-dependent hydrolases"/>
    <property type="match status" value="1"/>
</dbReference>
<dbReference type="PANTHER" id="PTHR21039:SF0">
    <property type="entry name" value="HISTIDINOL-PHOSPHATASE"/>
    <property type="match status" value="1"/>
</dbReference>
<comment type="similarity">
    <text evidence="2 8">Belongs to the PHP hydrolase family. HisK subfamily.</text>
</comment>
<dbReference type="InterPro" id="IPR016195">
    <property type="entry name" value="Pol/histidinol_Pase-like"/>
</dbReference>
<keyword evidence="5 8" id="KW-0378">Hydrolase</keyword>
<feature type="domain" description="PHP" evidence="9">
    <location>
        <begin position="7"/>
        <end position="199"/>
    </location>
</feature>
<gene>
    <name evidence="10" type="ORF">H9X83_05130</name>
</gene>
<evidence type="ECO:0000256" key="1">
    <source>
        <dbReference type="ARBA" id="ARBA00004970"/>
    </source>
</evidence>
<comment type="catalytic activity">
    <reaction evidence="7 8">
        <text>L-histidinol phosphate + H2O = L-histidinol + phosphate</text>
        <dbReference type="Rhea" id="RHEA:14465"/>
        <dbReference type="ChEBI" id="CHEBI:15377"/>
        <dbReference type="ChEBI" id="CHEBI:43474"/>
        <dbReference type="ChEBI" id="CHEBI:57699"/>
        <dbReference type="ChEBI" id="CHEBI:57980"/>
        <dbReference type="EC" id="3.1.3.15"/>
    </reaction>
</comment>
<keyword evidence="11" id="KW-1185">Reference proteome</keyword>